<dbReference type="InterPro" id="IPR038726">
    <property type="entry name" value="PDDEXK_AddAB-type"/>
</dbReference>
<name>A0ABY6DNG9_9RHOB</name>
<accession>A0ABY6DNG9</accession>
<keyword evidence="2 12" id="KW-0547">Nucleotide-binding</keyword>
<sequence length="1147" mass="127042">MDRFEPIRRAASELHQATLDAGGDPLNPLAFVIHAIKVLDDLDLDLVWLEPDDPGLKGARARFDDQAGVISCENSGEPASRALLVAHEIGHDQLHAGSLNCNSTDVDASQTIEAAAVGLQRVESYGVRERQELQANVFAREFVFPRQFARHLFVEEKMSAVAMVEATGLPLAVVRQQLFDALLLPPDQPASEANSAGYIPKPDKSQDRAVEHRDSPYLLQAGPGTGKTRTLIKRVVALIKDGVDPASILVLTFSNRAAGELSERLEQAVPEAAAKVWVGTFHAFGLDVVRRFYRELNLPAAPILFDRSDAIEVLEELLPTLPLVHYRNLWDPTLVLRDILDAISRAKDELVTPDHYRVLSDAMLSKAQAIGDDEQIKVAEKCLEVADVYDLYEKKLSERGAIDFGDLVMRPALLLDANAVVNAELQLRHRHVLVDEYQDVNRASARLVTLVSGDAKRLWVVGDARQSIYRFRGASSANMVKFSEDYDEPVIDSLEINYRSSEQIVDSFVATAPRMGASHGMLPLSLYANNGLGPTATEIRRFEKPDDEIEGIAARIEDLKGSGITYRDQAVLCRTNKRLNEIAAGLEARSIPVLHLGSLFEREEIRDLLALLNLAIDPFGDAMVRVGALPRYALTIQDVYQIAKTIRDDQISTLEGLAALKADVALSVDGRAGLAQLVEDLTGLKNTSTAWEFLASYLLDKTNHARDIATSMTISGQMKGVAIWQFLNFLRDEVPIKDGLPIERTLARIRQMVLLAEERDLRQVPDAALHMNAVRLMTVHGSKGLEFEAVHVPGLTVASFPSSNRGQRCPPPDGMVEGSDVLSAKEFAKQAHATEEECLFFVAISRAQKYLNLYLPRKQPNGNSRSESKFLSWLPPHLVTQIDNPDQLSGPSITDDPNKIEISWSDTWRMTESRLTAYERCPRRFFYTHVMGLGSARKMTAFSKTHDCIYDLIRWLKMERLSGTPSLATAESAFDMIWQQRGPVGHAYATAYRQLASRFIRNLLAAGDGREFLEAKRLPVELSNGTVFVEPSEISRQQDGTISVRRVRTGYCRSDEYSRLEYALYKLAAEAEFGAGVLVEALHLTDNVSEPIPTTDRVISNRATSSIKMLDQIAAGQFPPDTDPISCPRCPHFFICAATPGGPLNQS</sequence>
<keyword evidence="6" id="KW-0238">DNA-binding</keyword>
<protein>
    <recommendedName>
        <fullName evidence="9">DNA 3'-5' helicase</fullName>
        <ecNumber evidence="9">5.6.2.4</ecNumber>
    </recommendedName>
    <alternativeName>
        <fullName evidence="10">DNA 3'-5' helicase II</fullName>
    </alternativeName>
</protein>
<feature type="domain" description="UvrD-like helicase ATP-binding" evidence="14">
    <location>
        <begin position="200"/>
        <end position="501"/>
    </location>
</feature>
<evidence type="ECO:0000259" key="14">
    <source>
        <dbReference type="PROSITE" id="PS51198"/>
    </source>
</evidence>
<feature type="region of interest" description="Disordered" evidence="13">
    <location>
        <begin position="191"/>
        <end position="210"/>
    </location>
</feature>
<dbReference type="PANTHER" id="PTHR11070">
    <property type="entry name" value="UVRD / RECB / PCRA DNA HELICASE FAMILY MEMBER"/>
    <property type="match status" value="1"/>
</dbReference>
<feature type="domain" description="UvrD-like helicase C-terminal" evidence="15">
    <location>
        <begin position="505"/>
        <end position="784"/>
    </location>
</feature>
<dbReference type="InterPro" id="IPR014016">
    <property type="entry name" value="UvrD-like_ATP-bd"/>
</dbReference>
<dbReference type="Gene3D" id="1.10.10.160">
    <property type="match status" value="1"/>
</dbReference>
<dbReference type="InterPro" id="IPR014017">
    <property type="entry name" value="DNA_helicase_UvrD-like_C"/>
</dbReference>
<evidence type="ECO:0000256" key="4">
    <source>
        <dbReference type="ARBA" id="ARBA00022806"/>
    </source>
</evidence>
<evidence type="ECO:0000256" key="10">
    <source>
        <dbReference type="ARBA" id="ARBA00034923"/>
    </source>
</evidence>
<organism evidence="16 17">
    <name type="scientific">Roseovarius pelagicus</name>
    <dbReference type="NCBI Taxonomy" id="2980108"/>
    <lineage>
        <taxon>Bacteria</taxon>
        <taxon>Pseudomonadati</taxon>
        <taxon>Pseudomonadota</taxon>
        <taxon>Alphaproteobacteria</taxon>
        <taxon>Rhodobacterales</taxon>
        <taxon>Roseobacteraceae</taxon>
        <taxon>Roseovarius</taxon>
    </lineage>
</organism>
<comment type="catalytic activity">
    <reaction evidence="8">
        <text>Couples ATP hydrolysis with the unwinding of duplex DNA by translocating in the 3'-5' direction.</text>
        <dbReference type="EC" id="5.6.2.4"/>
    </reaction>
</comment>
<dbReference type="Pfam" id="PF00580">
    <property type="entry name" value="UvrD-helicase"/>
    <property type="match status" value="1"/>
</dbReference>
<gene>
    <name evidence="16" type="ORF">N7U68_20880</name>
</gene>
<proteinExistence type="inferred from homology"/>
<keyword evidence="7" id="KW-0413">Isomerase</keyword>
<evidence type="ECO:0000313" key="16">
    <source>
        <dbReference type="EMBL" id="UXX85295.1"/>
    </source>
</evidence>
<dbReference type="Proteomes" id="UP001064087">
    <property type="component" value="Plasmid unnamed3"/>
</dbReference>
<keyword evidence="16" id="KW-0614">Plasmid</keyword>
<reference evidence="16" key="1">
    <citation type="submission" date="2022-10" db="EMBL/GenBank/DDBJ databases">
        <title>Roseovarius pelagicus sp. nov., isolated from Arctic seawater.</title>
        <authorList>
            <person name="Hong Y.W."/>
            <person name="Hwang C.Y."/>
        </authorList>
    </citation>
    <scope>NUCLEOTIDE SEQUENCE</scope>
    <source>
        <strain evidence="16">HL-MP18</strain>
        <plasmid evidence="16">unnamed3</plasmid>
    </source>
</reference>
<evidence type="ECO:0000256" key="9">
    <source>
        <dbReference type="ARBA" id="ARBA00034808"/>
    </source>
</evidence>
<keyword evidence="17" id="KW-1185">Reference proteome</keyword>
<dbReference type="Pfam" id="PF13361">
    <property type="entry name" value="UvrD_C"/>
    <property type="match status" value="1"/>
</dbReference>
<dbReference type="InterPro" id="IPR000212">
    <property type="entry name" value="DNA_helicase_UvrD/REP"/>
</dbReference>
<evidence type="ECO:0000256" key="6">
    <source>
        <dbReference type="ARBA" id="ARBA00023125"/>
    </source>
</evidence>
<keyword evidence="5 12" id="KW-0067">ATP-binding</keyword>
<dbReference type="PANTHER" id="PTHR11070:SF2">
    <property type="entry name" value="ATP-DEPENDENT DNA HELICASE SRS2"/>
    <property type="match status" value="1"/>
</dbReference>
<keyword evidence="4 12" id="KW-0347">Helicase</keyword>
<dbReference type="PROSITE" id="PS51198">
    <property type="entry name" value="UVRD_HELICASE_ATP_BIND"/>
    <property type="match status" value="1"/>
</dbReference>
<feature type="compositionally biased region" description="Basic and acidic residues" evidence="13">
    <location>
        <begin position="201"/>
        <end position="210"/>
    </location>
</feature>
<evidence type="ECO:0000256" key="5">
    <source>
        <dbReference type="ARBA" id="ARBA00022840"/>
    </source>
</evidence>
<dbReference type="Gene3D" id="3.40.50.300">
    <property type="entry name" value="P-loop containing nucleotide triphosphate hydrolases"/>
    <property type="match status" value="2"/>
</dbReference>
<dbReference type="SUPFAM" id="SSF52540">
    <property type="entry name" value="P-loop containing nucleoside triphosphate hydrolases"/>
    <property type="match status" value="1"/>
</dbReference>
<evidence type="ECO:0000256" key="13">
    <source>
        <dbReference type="SAM" id="MobiDB-lite"/>
    </source>
</evidence>
<dbReference type="Pfam" id="PF12705">
    <property type="entry name" value="PDDEXK_1"/>
    <property type="match status" value="1"/>
</dbReference>
<keyword evidence="3 12" id="KW-0378">Hydrolase</keyword>
<dbReference type="EMBL" id="CP106739">
    <property type="protein sequence ID" value="UXX85295.1"/>
    <property type="molecule type" value="Genomic_DNA"/>
</dbReference>
<evidence type="ECO:0000256" key="2">
    <source>
        <dbReference type="ARBA" id="ARBA00022741"/>
    </source>
</evidence>
<evidence type="ECO:0000256" key="8">
    <source>
        <dbReference type="ARBA" id="ARBA00034617"/>
    </source>
</evidence>
<evidence type="ECO:0000313" key="17">
    <source>
        <dbReference type="Proteomes" id="UP001064087"/>
    </source>
</evidence>
<dbReference type="Gene3D" id="1.10.486.10">
    <property type="entry name" value="PCRA, domain 4"/>
    <property type="match status" value="1"/>
</dbReference>
<dbReference type="PROSITE" id="PS51217">
    <property type="entry name" value="UVRD_HELICASE_CTER"/>
    <property type="match status" value="1"/>
</dbReference>
<evidence type="ECO:0000259" key="15">
    <source>
        <dbReference type="PROSITE" id="PS51217"/>
    </source>
</evidence>
<evidence type="ECO:0000256" key="7">
    <source>
        <dbReference type="ARBA" id="ARBA00023235"/>
    </source>
</evidence>
<feature type="binding site" evidence="12">
    <location>
        <begin position="221"/>
        <end position="228"/>
    </location>
    <ligand>
        <name>ATP</name>
        <dbReference type="ChEBI" id="CHEBI:30616"/>
    </ligand>
</feature>
<dbReference type="CDD" id="cd17932">
    <property type="entry name" value="DEXQc_UvrD"/>
    <property type="match status" value="1"/>
</dbReference>
<dbReference type="EC" id="5.6.2.4" evidence="9"/>
<geneLocation type="plasmid" evidence="16 17">
    <name>unnamed3</name>
</geneLocation>
<dbReference type="InterPro" id="IPR027417">
    <property type="entry name" value="P-loop_NTPase"/>
</dbReference>
<evidence type="ECO:0000256" key="1">
    <source>
        <dbReference type="ARBA" id="ARBA00009922"/>
    </source>
</evidence>
<evidence type="ECO:0000256" key="11">
    <source>
        <dbReference type="ARBA" id="ARBA00048988"/>
    </source>
</evidence>
<dbReference type="RefSeq" id="WP_263049263.1">
    <property type="nucleotide sequence ID" value="NZ_CP106739.1"/>
</dbReference>
<dbReference type="InterPro" id="IPR013986">
    <property type="entry name" value="DExx_box_DNA_helicase_dom_sf"/>
</dbReference>
<comment type="catalytic activity">
    <reaction evidence="11">
        <text>ATP + H2O = ADP + phosphate + H(+)</text>
        <dbReference type="Rhea" id="RHEA:13065"/>
        <dbReference type="ChEBI" id="CHEBI:15377"/>
        <dbReference type="ChEBI" id="CHEBI:15378"/>
        <dbReference type="ChEBI" id="CHEBI:30616"/>
        <dbReference type="ChEBI" id="CHEBI:43474"/>
        <dbReference type="ChEBI" id="CHEBI:456216"/>
        <dbReference type="EC" id="5.6.2.4"/>
    </reaction>
</comment>
<evidence type="ECO:0000256" key="3">
    <source>
        <dbReference type="ARBA" id="ARBA00022801"/>
    </source>
</evidence>
<evidence type="ECO:0000256" key="12">
    <source>
        <dbReference type="PROSITE-ProRule" id="PRU00560"/>
    </source>
</evidence>
<comment type="similarity">
    <text evidence="1">Belongs to the helicase family. UvrD subfamily.</text>
</comment>